<sequence>MRQDAILSQVFFARIEAVDALSRLGNGGTVEAETLRQISAALDGASLQYGRAATATAYGAFAGLLRIVSTLAEWRQSVLDASEAGDRLLRSAIERHRLWVNEYGERSEAKSLLDASTAVPSIATLGDFEALCCSLSGVPLPIGVFGDEGLRVPRKKDPADEVAPRPAELSVAFLKFQLGGQLAADVHHLVPREMHDMEIEVRVSRWPDNATHLTLTPVSAEPRSSYELSEFTFPKPPGKAPYTLVQRGRAILQVAQGLKARPFEFKYAAAFQPACVEQPVAIVGHRTLLVEGIDIKSHPITGYAAMDEKIVSVRDLLRQQGLANVHELSDVLELLAVLCNMAGRAVQDAEFDGIWPENRFQDYVRKELRRAPRIGSDLEEHPAAAGGITDLSFRGITIELKSVDHRIRRVEDCQCYVEQTASYAAAKGKRIALLCVLDCSKKETAPWPAADGLAILRSAPPAEVTVVTIVVLGNITRPSKLSR</sequence>
<proteinExistence type="predicted"/>
<evidence type="ECO:0000313" key="1">
    <source>
        <dbReference type="EMBL" id="AWI75920.1"/>
    </source>
</evidence>
<dbReference type="EMBL" id="CP022187">
    <property type="protein sequence ID" value="AWI75920.1"/>
    <property type="molecule type" value="Genomic_DNA"/>
</dbReference>
<evidence type="ECO:0000313" key="2">
    <source>
        <dbReference type="Proteomes" id="UP000244930"/>
    </source>
</evidence>
<dbReference type="KEGG" id="acom:CEW83_12420"/>
<dbReference type="Proteomes" id="UP000244930">
    <property type="component" value="Chromosome"/>
</dbReference>
<accession>A0A2U8GR03</accession>
<dbReference type="AlphaFoldDB" id="A0A2U8GR03"/>
<organism evidence="1 2">
    <name type="scientific">Parazoarcus communis</name>
    <dbReference type="NCBI Taxonomy" id="41977"/>
    <lineage>
        <taxon>Bacteria</taxon>
        <taxon>Pseudomonadati</taxon>
        <taxon>Pseudomonadota</taxon>
        <taxon>Betaproteobacteria</taxon>
        <taxon>Rhodocyclales</taxon>
        <taxon>Zoogloeaceae</taxon>
        <taxon>Parazoarcus</taxon>
    </lineage>
</organism>
<dbReference type="RefSeq" id="WP_108949623.1">
    <property type="nucleotide sequence ID" value="NZ_CP022187.1"/>
</dbReference>
<keyword evidence="2" id="KW-1185">Reference proteome</keyword>
<name>A0A2U8GR03_9RHOO</name>
<protein>
    <submittedName>
        <fullName evidence="1">Uncharacterized protein</fullName>
    </submittedName>
</protein>
<reference evidence="1 2" key="1">
    <citation type="submission" date="2017-06" db="EMBL/GenBank/DDBJ databases">
        <title>Azoarcus.</title>
        <authorList>
            <person name="Woo J.-H."/>
            <person name="Kim H.-S."/>
        </authorList>
    </citation>
    <scope>NUCLEOTIDE SEQUENCE [LARGE SCALE GENOMIC DNA]</scope>
    <source>
        <strain evidence="1 2">TSPY31</strain>
    </source>
</reference>
<gene>
    <name evidence="1" type="ORF">CEW83_12420</name>
</gene>